<accession>F8A240</accession>
<keyword evidence="1" id="KW-0812">Transmembrane</keyword>
<name>F8A240_CELGA</name>
<evidence type="ECO:0000256" key="1">
    <source>
        <dbReference type="SAM" id="Phobius"/>
    </source>
</evidence>
<proteinExistence type="predicted"/>
<dbReference type="STRING" id="593907.Celgi_0026"/>
<feature type="transmembrane region" description="Helical" evidence="1">
    <location>
        <begin position="21"/>
        <end position="41"/>
    </location>
</feature>
<keyword evidence="3" id="KW-1185">Reference proteome</keyword>
<sequence>MMYGWLWRHLPGPAAVRVLQLLLLAAAVLAVCFLWVFPAIAPYMPFNDTTVGDQ</sequence>
<protein>
    <submittedName>
        <fullName evidence="2">Uncharacterized protein</fullName>
    </submittedName>
</protein>
<dbReference type="EMBL" id="CP002665">
    <property type="protein sequence ID" value="AEI10560.1"/>
    <property type="molecule type" value="Genomic_DNA"/>
</dbReference>
<dbReference type="eggNOG" id="ENOG5033BI6">
    <property type="taxonomic scope" value="Bacteria"/>
</dbReference>
<dbReference type="KEGG" id="cga:Celgi_0026"/>
<organism evidence="2 3">
    <name type="scientific">Cellulomonas gilvus (strain ATCC 13127 / NRRL B-14078)</name>
    <name type="common">Cellvibrio gilvus</name>
    <dbReference type="NCBI Taxonomy" id="593907"/>
    <lineage>
        <taxon>Bacteria</taxon>
        <taxon>Bacillati</taxon>
        <taxon>Actinomycetota</taxon>
        <taxon>Actinomycetes</taxon>
        <taxon>Micrococcales</taxon>
        <taxon>Cellulomonadaceae</taxon>
        <taxon>Cellulomonas</taxon>
    </lineage>
</organism>
<reference evidence="3" key="1">
    <citation type="submission" date="2011-04" db="EMBL/GenBank/DDBJ databases">
        <title>Complete sequence of Cellvibrio gilvus ATCC 13127.</title>
        <authorList>
            <person name="Lucas S."/>
            <person name="Han J."/>
            <person name="Lapidus A."/>
            <person name="Cheng J.-F."/>
            <person name="Goodwin L."/>
            <person name="Pitluck S."/>
            <person name="Peters L."/>
            <person name="Munk A."/>
            <person name="Detter J.C."/>
            <person name="Han C."/>
            <person name="Tapia R."/>
            <person name="Land M."/>
            <person name="Hauser L."/>
            <person name="Kyrpides N."/>
            <person name="Ivanova N."/>
            <person name="Ovchinnikova G."/>
            <person name="Pagani I."/>
            <person name="Mead D."/>
            <person name="Brumm P."/>
            <person name="Woyke T."/>
        </authorList>
    </citation>
    <scope>NUCLEOTIDE SEQUENCE [LARGE SCALE GENOMIC DNA]</scope>
    <source>
        <strain evidence="3">ATCC 13127 / NRRL B-14078</strain>
    </source>
</reference>
<evidence type="ECO:0000313" key="3">
    <source>
        <dbReference type="Proteomes" id="UP000000485"/>
    </source>
</evidence>
<dbReference type="AlphaFoldDB" id="F8A240"/>
<dbReference type="HOGENOM" id="CLU_186178_2_0_11"/>
<keyword evidence="1" id="KW-1133">Transmembrane helix</keyword>
<gene>
    <name evidence="2" type="ordered locus">Celgi_0026</name>
</gene>
<dbReference type="Proteomes" id="UP000000485">
    <property type="component" value="Chromosome"/>
</dbReference>
<evidence type="ECO:0000313" key="2">
    <source>
        <dbReference type="EMBL" id="AEI10560.1"/>
    </source>
</evidence>
<keyword evidence="1" id="KW-0472">Membrane</keyword>